<dbReference type="Proteomes" id="UP000005953">
    <property type="component" value="Unassembled WGS sequence"/>
</dbReference>
<dbReference type="PANTHER" id="PTHR35004">
    <property type="entry name" value="TRANSPOSASE RV3428C-RELATED"/>
    <property type="match status" value="1"/>
</dbReference>
<keyword evidence="5" id="KW-1185">Reference proteome</keyword>
<dbReference type="NCBIfam" id="NF033546">
    <property type="entry name" value="transpos_IS21"/>
    <property type="match status" value="1"/>
</dbReference>
<dbReference type="InterPro" id="IPR036397">
    <property type="entry name" value="RNaseH_sf"/>
</dbReference>
<dbReference type="InterPro" id="IPR012337">
    <property type="entry name" value="RNaseH-like_sf"/>
</dbReference>
<dbReference type="InterPro" id="IPR054353">
    <property type="entry name" value="IstA-like_C"/>
</dbReference>
<reference evidence="4 5" key="1">
    <citation type="submission" date="2006-02" db="EMBL/GenBank/DDBJ databases">
        <authorList>
            <person name="Pinhassi J."/>
            <person name="Pedros-Alio C."/>
            <person name="Ferriera S."/>
            <person name="Johnson J."/>
            <person name="Kravitz S."/>
            <person name="Halpern A."/>
            <person name="Remington K."/>
            <person name="Beeson K."/>
            <person name="Tran B."/>
            <person name="Rogers Y.-H."/>
            <person name="Friedman R."/>
            <person name="Venter J.C."/>
        </authorList>
    </citation>
    <scope>NUCLEOTIDE SEQUENCE [LARGE SCALE GENOMIC DNA]</scope>
    <source>
        <strain evidence="4 5">MED297</strain>
    </source>
</reference>
<dbReference type="Gene3D" id="3.30.420.10">
    <property type="entry name" value="Ribonuclease H-like superfamily/Ribonuclease H"/>
    <property type="match status" value="1"/>
</dbReference>
<dbReference type="GO" id="GO:0003676">
    <property type="term" value="F:nucleic acid binding"/>
    <property type="evidence" value="ECO:0007669"/>
    <property type="project" value="InterPro"/>
</dbReference>
<evidence type="ECO:0000259" key="3">
    <source>
        <dbReference type="PROSITE" id="PS50994"/>
    </source>
</evidence>
<gene>
    <name evidence="4" type="ORF">MED297_19307</name>
</gene>
<evidence type="ECO:0000256" key="1">
    <source>
        <dbReference type="ARBA" id="ARBA00009277"/>
    </source>
</evidence>
<dbReference type="InterPro" id="IPR001584">
    <property type="entry name" value="Integrase_cat-core"/>
</dbReference>
<dbReference type="GO" id="GO:0015074">
    <property type="term" value="P:DNA integration"/>
    <property type="evidence" value="ECO:0007669"/>
    <property type="project" value="InterPro"/>
</dbReference>
<evidence type="ECO:0000313" key="4">
    <source>
        <dbReference type="EMBL" id="EAR11067.1"/>
    </source>
</evidence>
<dbReference type="PANTHER" id="PTHR35004:SF8">
    <property type="entry name" value="TRANSPOSASE RV3428C-RELATED"/>
    <property type="match status" value="1"/>
</dbReference>
<feature type="region of interest" description="Disordered" evidence="2">
    <location>
        <begin position="508"/>
        <end position="544"/>
    </location>
</feature>
<evidence type="ECO:0000256" key="2">
    <source>
        <dbReference type="SAM" id="MobiDB-lite"/>
    </source>
</evidence>
<dbReference type="PROSITE" id="PS50994">
    <property type="entry name" value="INTEGRASE"/>
    <property type="match status" value="1"/>
</dbReference>
<dbReference type="STRING" id="314283.MED297_19307"/>
<comment type="caution">
    <text evidence="4">The sequence shown here is derived from an EMBL/GenBank/DDBJ whole genome shotgun (WGS) entry which is preliminary data.</text>
</comment>
<name>A4B8W6_9GAMM</name>
<dbReference type="Pfam" id="PF00665">
    <property type="entry name" value="rve"/>
    <property type="match status" value="1"/>
</dbReference>
<sequence>MQKRYRSINESFQIAIELTKRLEGNAMQTQIYRDTLRLIHHSTMSNHAISKQLDVSPHTVKKCRRLSKKLQWNWEAIQSMNDKDLSSNFLKPRDVSQDKVMPDWVELHKLLQAKHQTRIELWEDYKETFKERGYSYSQFNFYYRAFLERIDRSMRLEHFAGETMQVDFAGTTIPYRLKNTSEQYAQIFVAVLPCSTYTFARAVPNQKLASWVEAITKALEFFGGVPQSIVPDNLKSAVTTPGLFPVINKTFQECADHYATVVLPTRPAKPQDKGKGENAVLHINRWVIAPLRRQQFFCIEEINEAIQEKLTTLNLRPFKRLPGNRYERFLEIDKPALKPLPAEPYEYAEWNCKLKVGPDYHIYIHNHAYSVSYRLVGEYVDARISAKHVQFFHLQKQVATHERDDTPGTASTNPDHRPIAHQAYANQDLQGFLDWANTVGTSAMEVVQTQFKGRPEHSLIGRKACSQLKGLAKSYGKQRFEAACARALRIASPTVKSIRSILAHRLDEADTESTAKTNQIPTHENIRGASYYEGGLDDDHATDD</sequence>
<organism evidence="4 5">
    <name type="scientific">Reinekea blandensis MED297</name>
    <dbReference type="NCBI Taxonomy" id="314283"/>
    <lineage>
        <taxon>Bacteria</taxon>
        <taxon>Pseudomonadati</taxon>
        <taxon>Pseudomonadota</taxon>
        <taxon>Gammaproteobacteria</taxon>
        <taxon>Oceanospirillales</taxon>
        <taxon>Saccharospirillaceae</taxon>
        <taxon>Reinekea</taxon>
    </lineage>
</organism>
<protein>
    <submittedName>
        <fullName evidence="4">Transposase, IS21 family protein</fullName>
    </submittedName>
</protein>
<evidence type="ECO:0000313" key="5">
    <source>
        <dbReference type="Proteomes" id="UP000005953"/>
    </source>
</evidence>
<dbReference type="SUPFAM" id="SSF53098">
    <property type="entry name" value="Ribonuclease H-like"/>
    <property type="match status" value="1"/>
</dbReference>
<dbReference type="AlphaFoldDB" id="A4B8W6"/>
<feature type="domain" description="Integrase catalytic" evidence="3">
    <location>
        <begin position="156"/>
        <end position="349"/>
    </location>
</feature>
<feature type="compositionally biased region" description="Polar residues" evidence="2">
    <location>
        <begin position="512"/>
        <end position="522"/>
    </location>
</feature>
<dbReference type="Pfam" id="PF22483">
    <property type="entry name" value="Mu-transpos_C_2"/>
    <property type="match status" value="1"/>
</dbReference>
<accession>A4B8W6</accession>
<dbReference type="EMBL" id="AAOE01000001">
    <property type="protein sequence ID" value="EAR11067.1"/>
    <property type="molecule type" value="Genomic_DNA"/>
</dbReference>
<comment type="similarity">
    <text evidence="1">Belongs to the transposase IS21/IS408/IS1162 family.</text>
</comment>
<dbReference type="HOGENOM" id="CLU_020626_11_0_6"/>
<proteinExistence type="inferred from homology"/>